<gene>
    <name evidence="1" type="ORF">JMJ77_014061</name>
</gene>
<proteinExistence type="predicted"/>
<evidence type="ECO:0000313" key="2">
    <source>
        <dbReference type="Proteomes" id="UP000699042"/>
    </source>
</evidence>
<protein>
    <submittedName>
        <fullName evidence="1">Uncharacterized protein</fullName>
    </submittedName>
</protein>
<sequence length="51" mass="5840">MSSTTSRRLPLLLEYLCYFNESHLPYLDNMNVCGKSALRAVLCFRLALEVS</sequence>
<dbReference type="AlphaFoldDB" id="A0A9P7R2N4"/>
<keyword evidence="2" id="KW-1185">Reference proteome</keyword>
<dbReference type="EMBL" id="JAESDN010000006">
    <property type="protein sequence ID" value="KAG7048423.1"/>
    <property type="molecule type" value="Genomic_DNA"/>
</dbReference>
<comment type="caution">
    <text evidence="1">The sequence shown here is derived from an EMBL/GenBank/DDBJ whole genome shotgun (WGS) entry which is preliminary data.</text>
</comment>
<name>A0A9P7R2N4_9PEZI</name>
<evidence type="ECO:0000313" key="1">
    <source>
        <dbReference type="EMBL" id="KAG7048423.1"/>
    </source>
</evidence>
<reference evidence="1" key="1">
    <citation type="submission" date="2021-05" db="EMBL/GenBank/DDBJ databases">
        <title>Comparative genomics of three Colletotrichum scovillei strains and genetic complementation revealed genes involved fungal growth and virulence on chili pepper.</title>
        <authorList>
            <person name="Hsieh D.-K."/>
            <person name="Chuang S.-C."/>
            <person name="Chen C.-Y."/>
            <person name="Chao Y.-T."/>
            <person name="Lu M.-Y.J."/>
            <person name="Lee M.-H."/>
            <person name="Shih M.-C."/>
        </authorList>
    </citation>
    <scope>NUCLEOTIDE SEQUENCE</scope>
    <source>
        <strain evidence="1">Coll-153</strain>
    </source>
</reference>
<accession>A0A9P7R2N4</accession>
<organism evidence="1 2">
    <name type="scientific">Colletotrichum scovillei</name>
    <dbReference type="NCBI Taxonomy" id="1209932"/>
    <lineage>
        <taxon>Eukaryota</taxon>
        <taxon>Fungi</taxon>
        <taxon>Dikarya</taxon>
        <taxon>Ascomycota</taxon>
        <taxon>Pezizomycotina</taxon>
        <taxon>Sordariomycetes</taxon>
        <taxon>Hypocreomycetidae</taxon>
        <taxon>Glomerellales</taxon>
        <taxon>Glomerellaceae</taxon>
        <taxon>Colletotrichum</taxon>
        <taxon>Colletotrichum acutatum species complex</taxon>
    </lineage>
</organism>
<dbReference type="Proteomes" id="UP000699042">
    <property type="component" value="Unassembled WGS sequence"/>
</dbReference>